<dbReference type="AlphaFoldDB" id="A0A7T8KGW9"/>
<dbReference type="EMBL" id="CP045894">
    <property type="protein sequence ID" value="QQP55583.1"/>
    <property type="molecule type" value="Genomic_DNA"/>
</dbReference>
<reference evidence="2" key="1">
    <citation type="submission" date="2021-01" db="EMBL/GenBank/DDBJ databases">
        <title>Caligus Genome Assembly.</title>
        <authorList>
            <person name="Gallardo-Escarate C."/>
        </authorList>
    </citation>
    <scope>NUCLEOTIDE SEQUENCE [LARGE SCALE GENOMIC DNA]</scope>
</reference>
<organism evidence="1 2">
    <name type="scientific">Caligus rogercresseyi</name>
    <name type="common">Sea louse</name>
    <dbReference type="NCBI Taxonomy" id="217165"/>
    <lineage>
        <taxon>Eukaryota</taxon>
        <taxon>Metazoa</taxon>
        <taxon>Ecdysozoa</taxon>
        <taxon>Arthropoda</taxon>
        <taxon>Crustacea</taxon>
        <taxon>Multicrustacea</taxon>
        <taxon>Hexanauplia</taxon>
        <taxon>Copepoda</taxon>
        <taxon>Siphonostomatoida</taxon>
        <taxon>Caligidae</taxon>
        <taxon>Caligus</taxon>
    </lineage>
</organism>
<feature type="non-terminal residue" evidence="1">
    <location>
        <position position="53"/>
    </location>
</feature>
<accession>A0A7T8KGW9</accession>
<feature type="non-terminal residue" evidence="1">
    <location>
        <position position="1"/>
    </location>
</feature>
<keyword evidence="2" id="KW-1185">Reference proteome</keyword>
<dbReference type="Proteomes" id="UP000595437">
    <property type="component" value="Chromosome 5"/>
</dbReference>
<sequence>AKWQVHQHLTKNVTLRSGSCKVQAPQKAMMLGFVGSDGKAFSNLVCGSVNATT</sequence>
<proteinExistence type="predicted"/>
<evidence type="ECO:0000313" key="1">
    <source>
        <dbReference type="EMBL" id="QQP55583.1"/>
    </source>
</evidence>
<gene>
    <name evidence="1" type="ORF">FKW44_008821</name>
</gene>
<evidence type="ECO:0000313" key="2">
    <source>
        <dbReference type="Proteomes" id="UP000595437"/>
    </source>
</evidence>
<name>A0A7T8KGW9_CALRO</name>
<protein>
    <submittedName>
        <fullName evidence="1">Uncharacterized protein</fullName>
    </submittedName>
</protein>